<proteinExistence type="predicted"/>
<name>A0A6C0HX96_9ZZZZ</name>
<sequence>MADTIVDGTTFNVENIRYSAPKAGGSGGKSVNILNKSTNSGLRVSTPLLLTWGASDFVDAATGKGNGKYEMSLQFPSEEYKNEDTNAFLETMMAFENKIKQDALVNSKEWFGKVHKNAEVINALWTPMLKYSKDKFTGEPDLTKSPVLRVKLPFWEGVWKCEIYDEDDNKLFPNVSNPTLTPLDFIQKGTNVAILMQCGGLWFANGKFGMTWKLIQAMTQKPRASLTGKCFIKLKAGDKEKLKTSVPVASADADPDCCAGGDDDFDSAAAVNNTEVEDSDEEEEQEAPPASVFKAPAPTPTPTPTPVVAAAPVPAPMPKAVVAEVASELEAAATTEPKKVVKKVVKKKVAEA</sequence>
<evidence type="ECO:0000313" key="2">
    <source>
        <dbReference type="EMBL" id="QHT84837.1"/>
    </source>
</evidence>
<evidence type="ECO:0000256" key="1">
    <source>
        <dbReference type="SAM" id="MobiDB-lite"/>
    </source>
</evidence>
<feature type="compositionally biased region" description="Low complexity" evidence="1">
    <location>
        <begin position="287"/>
        <end position="296"/>
    </location>
</feature>
<organism evidence="2">
    <name type="scientific">viral metagenome</name>
    <dbReference type="NCBI Taxonomy" id="1070528"/>
    <lineage>
        <taxon>unclassified sequences</taxon>
        <taxon>metagenomes</taxon>
        <taxon>organismal metagenomes</taxon>
    </lineage>
</organism>
<accession>A0A6C0HX96</accession>
<dbReference type="AlphaFoldDB" id="A0A6C0HX96"/>
<feature type="region of interest" description="Disordered" evidence="1">
    <location>
        <begin position="273"/>
        <end position="310"/>
    </location>
</feature>
<protein>
    <submittedName>
        <fullName evidence="2">Uncharacterized protein</fullName>
    </submittedName>
</protein>
<dbReference type="EMBL" id="MN740028">
    <property type="protein sequence ID" value="QHT84837.1"/>
    <property type="molecule type" value="Genomic_DNA"/>
</dbReference>
<feature type="compositionally biased region" description="Acidic residues" evidence="1">
    <location>
        <begin position="275"/>
        <end position="286"/>
    </location>
</feature>
<reference evidence="2" key="1">
    <citation type="journal article" date="2020" name="Nature">
        <title>Giant virus diversity and host interactions through global metagenomics.</title>
        <authorList>
            <person name="Schulz F."/>
            <person name="Roux S."/>
            <person name="Paez-Espino D."/>
            <person name="Jungbluth S."/>
            <person name="Walsh D.A."/>
            <person name="Denef V.J."/>
            <person name="McMahon K.D."/>
            <person name="Konstantinidis K.T."/>
            <person name="Eloe-Fadrosh E.A."/>
            <person name="Kyrpides N.C."/>
            <person name="Woyke T."/>
        </authorList>
    </citation>
    <scope>NUCLEOTIDE SEQUENCE</scope>
    <source>
        <strain evidence="2">GVMAG-M-3300023184-178</strain>
    </source>
</reference>